<dbReference type="PANTHER" id="PTHR35790:SF4">
    <property type="entry name" value="HTH-TYPE TRANSCRIPTIONAL REGULATOR PCHR"/>
    <property type="match status" value="1"/>
</dbReference>
<evidence type="ECO:0000256" key="3">
    <source>
        <dbReference type="ARBA" id="ARBA00023163"/>
    </source>
</evidence>
<evidence type="ECO:0000256" key="2">
    <source>
        <dbReference type="ARBA" id="ARBA00023125"/>
    </source>
</evidence>
<keyword evidence="3" id="KW-0804">Transcription</keyword>
<sequence>MTDNPVLPDDLFLVNVEESEAQTLSFSRSTTVLLTFAANRFTRSAARLYQDEFGIGAMDWRMLVMLTREPGCNVAKASKTMGIDKAAVSRSLARLEKSGLACAESTASDERRKAWSLTGHGRDLHDRILDVALDRQRQMLQGFTPDEVEQFNGFLSRFLTNLDAVQDEDASGQNRR</sequence>
<dbReference type="InterPro" id="IPR052067">
    <property type="entry name" value="Metal_resp_HTH_trans_reg"/>
</dbReference>
<protein>
    <submittedName>
        <fullName evidence="5">Transcriptional regulator SlyA</fullName>
    </submittedName>
</protein>
<dbReference type="PRINTS" id="PR00598">
    <property type="entry name" value="HTHMARR"/>
</dbReference>
<dbReference type="GO" id="GO:0003677">
    <property type="term" value="F:DNA binding"/>
    <property type="evidence" value="ECO:0007669"/>
    <property type="project" value="UniProtKB-KW"/>
</dbReference>
<name>A0A0N7M9Z5_9RHOB</name>
<evidence type="ECO:0000256" key="1">
    <source>
        <dbReference type="ARBA" id="ARBA00023015"/>
    </source>
</evidence>
<dbReference type="RefSeq" id="WP_058312069.1">
    <property type="nucleotide sequence ID" value="NZ_CYTW01000003.1"/>
</dbReference>
<dbReference type="PROSITE" id="PS50995">
    <property type="entry name" value="HTH_MARR_2"/>
    <property type="match status" value="1"/>
</dbReference>
<keyword evidence="6" id="KW-1185">Reference proteome</keyword>
<keyword evidence="1" id="KW-0805">Transcription regulation</keyword>
<accession>A0A0N7M9Z5</accession>
<dbReference type="STRING" id="1715693.PH7735_02903"/>
<dbReference type="InterPro" id="IPR036390">
    <property type="entry name" value="WH_DNA-bd_sf"/>
</dbReference>
<gene>
    <name evidence="5" type="primary">slyA</name>
    <name evidence="5" type="ORF">PH7735_02903</name>
</gene>
<keyword evidence="2" id="KW-0238">DNA-binding</keyword>
<dbReference type="SMART" id="SM00347">
    <property type="entry name" value="HTH_MARR"/>
    <property type="match status" value="1"/>
</dbReference>
<dbReference type="GeneID" id="83881905"/>
<dbReference type="EMBL" id="CYTW01000003">
    <property type="protein sequence ID" value="CUK05450.1"/>
    <property type="molecule type" value="Genomic_DNA"/>
</dbReference>
<evidence type="ECO:0000259" key="4">
    <source>
        <dbReference type="PROSITE" id="PS50995"/>
    </source>
</evidence>
<organism evidence="5 6">
    <name type="scientific">Shimia thalassica</name>
    <dbReference type="NCBI Taxonomy" id="1715693"/>
    <lineage>
        <taxon>Bacteria</taxon>
        <taxon>Pseudomonadati</taxon>
        <taxon>Pseudomonadota</taxon>
        <taxon>Alphaproteobacteria</taxon>
        <taxon>Rhodobacterales</taxon>
        <taxon>Roseobacteraceae</taxon>
    </lineage>
</organism>
<reference evidence="6" key="1">
    <citation type="submission" date="2015-09" db="EMBL/GenBank/DDBJ databases">
        <authorList>
            <person name="Rodrigo-Torres Lidia"/>
            <person name="Arahal R.David."/>
        </authorList>
    </citation>
    <scope>NUCLEOTIDE SEQUENCE [LARGE SCALE GENOMIC DNA]</scope>
    <source>
        <strain evidence="6">CECT 7735</strain>
    </source>
</reference>
<evidence type="ECO:0000313" key="6">
    <source>
        <dbReference type="Proteomes" id="UP000051870"/>
    </source>
</evidence>
<dbReference type="AlphaFoldDB" id="A0A0N7M9Z5"/>
<dbReference type="InterPro" id="IPR000835">
    <property type="entry name" value="HTH_MarR-typ"/>
</dbReference>
<feature type="domain" description="HTH marR-type" evidence="4">
    <location>
        <begin position="31"/>
        <end position="160"/>
    </location>
</feature>
<evidence type="ECO:0000313" key="5">
    <source>
        <dbReference type="EMBL" id="CUK05450.1"/>
    </source>
</evidence>
<dbReference type="Proteomes" id="UP000051870">
    <property type="component" value="Unassembled WGS sequence"/>
</dbReference>
<dbReference type="PANTHER" id="PTHR35790">
    <property type="entry name" value="HTH-TYPE TRANSCRIPTIONAL REGULATOR PCHR"/>
    <property type="match status" value="1"/>
</dbReference>
<dbReference type="InterPro" id="IPR036388">
    <property type="entry name" value="WH-like_DNA-bd_sf"/>
</dbReference>
<dbReference type="Gene3D" id="1.10.10.10">
    <property type="entry name" value="Winged helix-like DNA-binding domain superfamily/Winged helix DNA-binding domain"/>
    <property type="match status" value="1"/>
</dbReference>
<dbReference type="SUPFAM" id="SSF46785">
    <property type="entry name" value="Winged helix' DNA-binding domain"/>
    <property type="match status" value="1"/>
</dbReference>
<proteinExistence type="predicted"/>
<dbReference type="Pfam" id="PF12802">
    <property type="entry name" value="MarR_2"/>
    <property type="match status" value="1"/>
</dbReference>
<dbReference type="GO" id="GO:0003700">
    <property type="term" value="F:DNA-binding transcription factor activity"/>
    <property type="evidence" value="ECO:0007669"/>
    <property type="project" value="InterPro"/>
</dbReference>